<comment type="caution">
    <text evidence="1">The sequence shown here is derived from an EMBL/GenBank/DDBJ whole genome shotgun (WGS) entry which is preliminary data.</text>
</comment>
<evidence type="ECO:0000313" key="2">
    <source>
        <dbReference type="Proteomes" id="UP000189177"/>
    </source>
</evidence>
<dbReference type="EMBL" id="MUZR01000056">
    <property type="protein sequence ID" value="OOC09240.1"/>
    <property type="molecule type" value="Genomic_DNA"/>
</dbReference>
<proteinExistence type="predicted"/>
<evidence type="ECO:0000313" key="1">
    <source>
        <dbReference type="EMBL" id="OOC09240.1"/>
    </source>
</evidence>
<reference evidence="1 2" key="1">
    <citation type="submission" date="2017-02" db="EMBL/GenBank/DDBJ databases">
        <title>Genomic diversity within the haloalkaliphilic genus Thioalkalivibrio.</title>
        <authorList>
            <person name="Ahn A.-C."/>
            <person name="Meier-Kolthoff J."/>
            <person name="Overmars L."/>
            <person name="Richter M."/>
            <person name="Woyke T."/>
            <person name="Sorokin D.Y."/>
            <person name="Muyzer G."/>
        </authorList>
    </citation>
    <scope>NUCLEOTIDE SEQUENCE [LARGE SCALE GENOMIC DNA]</scope>
    <source>
        <strain evidence="1 2">HL17</strain>
    </source>
</reference>
<protein>
    <submittedName>
        <fullName evidence="1">Uncharacterized protein</fullName>
    </submittedName>
</protein>
<sequence length="93" mass="9985">MLPPELECRSGRLRQSLGGLMPPSIPLTTVPARALGKRTIFIPDEGDGGARSGNAAGGLLLAHAQLVSMNHFPFLGRRLHEAEKQARPMLFDA</sequence>
<keyword evidence="2" id="KW-1185">Reference proteome</keyword>
<dbReference type="Proteomes" id="UP000189177">
    <property type="component" value="Unassembled WGS sequence"/>
</dbReference>
<dbReference type="AlphaFoldDB" id="A0A1V2ZVT6"/>
<organism evidence="1 2">
    <name type="scientific">Thioalkalivibrio halophilus</name>
    <dbReference type="NCBI Taxonomy" id="252474"/>
    <lineage>
        <taxon>Bacteria</taxon>
        <taxon>Pseudomonadati</taxon>
        <taxon>Pseudomonadota</taxon>
        <taxon>Gammaproteobacteria</taxon>
        <taxon>Chromatiales</taxon>
        <taxon>Ectothiorhodospiraceae</taxon>
        <taxon>Thioalkalivibrio</taxon>
    </lineage>
</organism>
<name>A0A1V2ZVT6_9GAMM</name>
<gene>
    <name evidence="1" type="ORF">B1A74_12110</name>
</gene>
<accession>A0A1V2ZVT6</accession>